<reference evidence="1 2" key="1">
    <citation type="journal article" date="2020" name="IScience">
        <title>Genome Sequencing of the Endangered Kingdonia uniflora (Circaeasteraceae, Ranunculales) Reveals Potential Mechanisms of Evolutionary Specialization.</title>
        <authorList>
            <person name="Sun Y."/>
            <person name="Deng T."/>
            <person name="Zhang A."/>
            <person name="Moore M.J."/>
            <person name="Landis J.B."/>
            <person name="Lin N."/>
            <person name="Zhang H."/>
            <person name="Zhang X."/>
            <person name="Huang J."/>
            <person name="Zhang X."/>
            <person name="Sun H."/>
            <person name="Wang H."/>
        </authorList>
    </citation>
    <scope>NUCLEOTIDE SEQUENCE [LARGE SCALE GENOMIC DNA]</scope>
    <source>
        <strain evidence="1">TB1705</strain>
        <tissue evidence="1">Leaf</tissue>
    </source>
</reference>
<evidence type="ECO:0000313" key="2">
    <source>
        <dbReference type="Proteomes" id="UP000541444"/>
    </source>
</evidence>
<organism evidence="1 2">
    <name type="scientific">Kingdonia uniflora</name>
    <dbReference type="NCBI Taxonomy" id="39325"/>
    <lineage>
        <taxon>Eukaryota</taxon>
        <taxon>Viridiplantae</taxon>
        <taxon>Streptophyta</taxon>
        <taxon>Embryophyta</taxon>
        <taxon>Tracheophyta</taxon>
        <taxon>Spermatophyta</taxon>
        <taxon>Magnoliopsida</taxon>
        <taxon>Ranunculales</taxon>
        <taxon>Circaeasteraceae</taxon>
        <taxon>Kingdonia</taxon>
    </lineage>
</organism>
<comment type="caution">
    <text evidence="1">The sequence shown here is derived from an EMBL/GenBank/DDBJ whole genome shotgun (WGS) entry which is preliminary data.</text>
</comment>
<proteinExistence type="predicted"/>
<evidence type="ECO:0000313" key="1">
    <source>
        <dbReference type="EMBL" id="KAF6142761.1"/>
    </source>
</evidence>
<accession>A0A7J7LJB1</accession>
<sequence length="52" mass="5850">MTCGPFRTYSLPIYIVYTGSLQKERKSPILGISNSSFLIGLQWLLLVSRGLM</sequence>
<gene>
    <name evidence="1" type="ORF">GIB67_009636</name>
</gene>
<feature type="non-terminal residue" evidence="1">
    <location>
        <position position="52"/>
    </location>
</feature>
<protein>
    <submittedName>
        <fullName evidence="1">Uncharacterized protein</fullName>
    </submittedName>
</protein>
<dbReference type="Proteomes" id="UP000541444">
    <property type="component" value="Unassembled WGS sequence"/>
</dbReference>
<dbReference type="AlphaFoldDB" id="A0A7J7LJB1"/>
<dbReference type="EMBL" id="JACGCM010002243">
    <property type="protein sequence ID" value="KAF6142761.1"/>
    <property type="molecule type" value="Genomic_DNA"/>
</dbReference>
<keyword evidence="2" id="KW-1185">Reference proteome</keyword>
<name>A0A7J7LJB1_9MAGN</name>